<sequence length="223" mass="24664">MSDSLIPHVEVNTGDNPQACVIWMHGLGDSGHGFAPIVPELQLPESMPVKFLFPHAPVRPVSINNNMEMPAWYDIKSLDFNSRADLTGVEESAQQIKQLFDAQVEAGFAPEKIVLAGFSQGGVIAYHLGLRLPQRIAGILALSTYMCEPGLIAEQASEANRDVPIFVAHGEQDPVVPKILGEMAVKTLQENGYEPQWHTYQMQHNVCMEEIQHVSEWLQARLG</sequence>
<protein>
    <submittedName>
        <fullName evidence="4">Carboxylesterase</fullName>
    </submittedName>
</protein>
<dbReference type="InterPro" id="IPR003140">
    <property type="entry name" value="PLipase/COase/thioEstase"/>
</dbReference>
<gene>
    <name evidence="4" type="ORF">FBQ74_00645</name>
</gene>
<dbReference type="SUPFAM" id="SSF53474">
    <property type="entry name" value="alpha/beta-Hydrolases"/>
    <property type="match status" value="1"/>
</dbReference>
<comment type="similarity">
    <text evidence="1">Belongs to the AB hydrolase superfamily. AB hydrolase 2 family.</text>
</comment>
<feature type="domain" description="Phospholipase/carboxylesterase/thioesterase" evidence="3">
    <location>
        <begin position="12"/>
        <end position="220"/>
    </location>
</feature>
<evidence type="ECO:0000259" key="3">
    <source>
        <dbReference type="Pfam" id="PF02230"/>
    </source>
</evidence>
<dbReference type="OrthoDB" id="9801763at2"/>
<keyword evidence="2" id="KW-0378">Hydrolase</keyword>
<evidence type="ECO:0000313" key="5">
    <source>
        <dbReference type="Proteomes" id="UP000304912"/>
    </source>
</evidence>
<dbReference type="EMBL" id="CP039852">
    <property type="protein sequence ID" value="QCZ92072.1"/>
    <property type="molecule type" value="Genomic_DNA"/>
</dbReference>
<proteinExistence type="inferred from homology"/>
<dbReference type="PANTHER" id="PTHR10655">
    <property type="entry name" value="LYSOPHOSPHOLIPASE-RELATED"/>
    <property type="match status" value="1"/>
</dbReference>
<dbReference type="InterPro" id="IPR050565">
    <property type="entry name" value="LYPA1-2/EST-like"/>
</dbReference>
<evidence type="ECO:0000256" key="2">
    <source>
        <dbReference type="ARBA" id="ARBA00022801"/>
    </source>
</evidence>
<dbReference type="Pfam" id="PF02230">
    <property type="entry name" value="Abhydrolase_2"/>
    <property type="match status" value="1"/>
</dbReference>
<dbReference type="InterPro" id="IPR029058">
    <property type="entry name" value="AB_hydrolase_fold"/>
</dbReference>
<accession>A0A5B7Y8Y2</accession>
<reference evidence="4 5" key="1">
    <citation type="submission" date="2019-04" db="EMBL/GenBank/DDBJ databases">
        <title>Salinimonas iocasae sp. nov., a halophilic bacterium isolated from the outer tube casing of tubeworms in Okinawa Trough.</title>
        <authorList>
            <person name="Zhang H."/>
            <person name="Wang H."/>
            <person name="Li C."/>
        </authorList>
    </citation>
    <scope>NUCLEOTIDE SEQUENCE [LARGE SCALE GENOMIC DNA]</scope>
    <source>
        <strain evidence="4 5">KX18D6</strain>
    </source>
</reference>
<dbReference type="Proteomes" id="UP000304912">
    <property type="component" value="Chromosome"/>
</dbReference>
<dbReference type="KEGG" id="salk:FBQ74_00645"/>
<organism evidence="4 5">
    <name type="scientific">Salinimonas iocasae</name>
    <dbReference type="NCBI Taxonomy" id="2572577"/>
    <lineage>
        <taxon>Bacteria</taxon>
        <taxon>Pseudomonadati</taxon>
        <taxon>Pseudomonadota</taxon>
        <taxon>Gammaproteobacteria</taxon>
        <taxon>Alteromonadales</taxon>
        <taxon>Alteromonadaceae</taxon>
        <taxon>Alteromonas/Salinimonas group</taxon>
        <taxon>Salinimonas</taxon>
    </lineage>
</organism>
<keyword evidence="5" id="KW-1185">Reference proteome</keyword>
<evidence type="ECO:0000256" key="1">
    <source>
        <dbReference type="ARBA" id="ARBA00006499"/>
    </source>
</evidence>
<evidence type="ECO:0000313" key="4">
    <source>
        <dbReference type="EMBL" id="QCZ92072.1"/>
    </source>
</evidence>
<name>A0A5B7Y8Y2_9ALTE</name>
<dbReference type="Gene3D" id="3.40.50.1820">
    <property type="entry name" value="alpha/beta hydrolase"/>
    <property type="match status" value="1"/>
</dbReference>
<dbReference type="GO" id="GO:0016787">
    <property type="term" value="F:hydrolase activity"/>
    <property type="evidence" value="ECO:0007669"/>
    <property type="project" value="UniProtKB-KW"/>
</dbReference>
<dbReference type="RefSeq" id="WP_139754835.1">
    <property type="nucleotide sequence ID" value="NZ_CP039852.1"/>
</dbReference>
<dbReference type="PANTHER" id="PTHR10655:SF17">
    <property type="entry name" value="LYSOPHOSPHOLIPASE-LIKE PROTEIN 1"/>
    <property type="match status" value="1"/>
</dbReference>
<dbReference type="AlphaFoldDB" id="A0A5B7Y8Y2"/>